<dbReference type="AlphaFoldDB" id="A0AAU9N146"/>
<evidence type="ECO:0000313" key="1">
    <source>
        <dbReference type="EMBL" id="CAH1431441.1"/>
    </source>
</evidence>
<evidence type="ECO:0000313" key="2">
    <source>
        <dbReference type="Proteomes" id="UP001157418"/>
    </source>
</evidence>
<name>A0AAU9N146_9ASTR</name>
<gene>
    <name evidence="1" type="ORF">LVIROSA_LOCUS18156</name>
</gene>
<accession>A0AAU9N146</accession>
<protein>
    <submittedName>
        <fullName evidence="1">Uncharacterized protein</fullName>
    </submittedName>
</protein>
<dbReference type="EMBL" id="CAKMRJ010003334">
    <property type="protein sequence ID" value="CAH1431441.1"/>
    <property type="molecule type" value="Genomic_DNA"/>
</dbReference>
<keyword evidence="2" id="KW-1185">Reference proteome</keyword>
<proteinExistence type="predicted"/>
<reference evidence="1 2" key="1">
    <citation type="submission" date="2022-01" db="EMBL/GenBank/DDBJ databases">
        <authorList>
            <person name="Xiong W."/>
            <person name="Schranz E."/>
        </authorList>
    </citation>
    <scope>NUCLEOTIDE SEQUENCE [LARGE SCALE GENOMIC DNA]</scope>
</reference>
<dbReference type="Proteomes" id="UP001157418">
    <property type="component" value="Unassembled WGS sequence"/>
</dbReference>
<sequence>MLSQLKFCMSVTQNLRKPSLITIKHVPAKSMGYLGDVGPILCSLMDFLSRFNCSVIEDGHGIEYDCGQICLEPPYPSEHIKSVVTGGKRHQNYQIDSIGL</sequence>
<comment type="caution">
    <text evidence="1">The sequence shown here is derived from an EMBL/GenBank/DDBJ whole genome shotgun (WGS) entry which is preliminary data.</text>
</comment>
<organism evidence="1 2">
    <name type="scientific">Lactuca virosa</name>
    <dbReference type="NCBI Taxonomy" id="75947"/>
    <lineage>
        <taxon>Eukaryota</taxon>
        <taxon>Viridiplantae</taxon>
        <taxon>Streptophyta</taxon>
        <taxon>Embryophyta</taxon>
        <taxon>Tracheophyta</taxon>
        <taxon>Spermatophyta</taxon>
        <taxon>Magnoliopsida</taxon>
        <taxon>eudicotyledons</taxon>
        <taxon>Gunneridae</taxon>
        <taxon>Pentapetalae</taxon>
        <taxon>asterids</taxon>
        <taxon>campanulids</taxon>
        <taxon>Asterales</taxon>
        <taxon>Asteraceae</taxon>
        <taxon>Cichorioideae</taxon>
        <taxon>Cichorieae</taxon>
        <taxon>Lactucinae</taxon>
        <taxon>Lactuca</taxon>
    </lineage>
</organism>